<name>A0AAE1M667_9FABA</name>
<keyword evidence="2" id="KW-1185">Reference proteome</keyword>
<reference evidence="1" key="1">
    <citation type="submission" date="2023-10" db="EMBL/GenBank/DDBJ databases">
        <title>Chromosome-level genome of the transformable northern wattle, Acacia crassicarpa.</title>
        <authorList>
            <person name="Massaro I."/>
            <person name="Sinha N.R."/>
            <person name="Poethig S."/>
            <person name="Leichty A.R."/>
        </authorList>
    </citation>
    <scope>NUCLEOTIDE SEQUENCE</scope>
    <source>
        <strain evidence="1">Acra3RX</strain>
        <tissue evidence="1">Leaf</tissue>
    </source>
</reference>
<protein>
    <recommendedName>
        <fullName evidence="3">ARM repeat superfamily protein</fullName>
    </recommendedName>
</protein>
<organism evidence="1 2">
    <name type="scientific">Acacia crassicarpa</name>
    <name type="common">northern wattle</name>
    <dbReference type="NCBI Taxonomy" id="499986"/>
    <lineage>
        <taxon>Eukaryota</taxon>
        <taxon>Viridiplantae</taxon>
        <taxon>Streptophyta</taxon>
        <taxon>Embryophyta</taxon>
        <taxon>Tracheophyta</taxon>
        <taxon>Spermatophyta</taxon>
        <taxon>Magnoliopsida</taxon>
        <taxon>eudicotyledons</taxon>
        <taxon>Gunneridae</taxon>
        <taxon>Pentapetalae</taxon>
        <taxon>rosids</taxon>
        <taxon>fabids</taxon>
        <taxon>Fabales</taxon>
        <taxon>Fabaceae</taxon>
        <taxon>Caesalpinioideae</taxon>
        <taxon>mimosoid clade</taxon>
        <taxon>Acacieae</taxon>
        <taxon>Acacia</taxon>
    </lineage>
</organism>
<dbReference type="InterPro" id="IPR055296">
    <property type="entry name" value="SRL2-like"/>
</dbReference>
<evidence type="ECO:0000313" key="1">
    <source>
        <dbReference type="EMBL" id="KAK4254857.1"/>
    </source>
</evidence>
<comment type="caution">
    <text evidence="1">The sequence shown here is derived from an EMBL/GenBank/DDBJ whole genome shotgun (WGS) entry which is preliminary data.</text>
</comment>
<gene>
    <name evidence="1" type="ORF">QN277_007939</name>
</gene>
<dbReference type="AlphaFoldDB" id="A0AAE1M667"/>
<dbReference type="PANTHER" id="PTHR46087:SF1">
    <property type="entry name" value="ARM REPEAT SUPERFAMILY PROTEIN"/>
    <property type="match status" value="1"/>
</dbReference>
<dbReference type="SUPFAM" id="SSF48371">
    <property type="entry name" value="ARM repeat"/>
    <property type="match status" value="1"/>
</dbReference>
<accession>A0AAE1M667</accession>
<evidence type="ECO:0008006" key="3">
    <source>
        <dbReference type="Google" id="ProtNLM"/>
    </source>
</evidence>
<dbReference type="InterPro" id="IPR016024">
    <property type="entry name" value="ARM-type_fold"/>
</dbReference>
<sequence>MGVISRRVVPACGNLCVCCPSLRPRSRQPIKRYKKLLADIFPRNQDGEPNDRKIGKLCEYAAKNPLRIPKISDNLERRCYKNLRKENLGSVKVVLYTYREMISSCKEHMSLCASGLLVIIQTLLEQTRTDEMRIIGCNTLADLINCLMDSTYMFNLEGLIPKLCELAQEEGQCGQAMCLRSAALQALSYMVQFMGEQSYLSMDFDKIVSVTLENFLNFPIEHNHAKKEKLHPQPLDQQIQGLQKEDHLLSSPHISSKDHSFLKVVMGTEADSMLDTTKDPTYWSKVCLCNMAKLTKEVTTVRHVLEPLFYNFDAENYWSPEKGVAFYVLSCLQSLLAESGDKSHVLFSSLIKHLDHKNVAKQPILQIDIINVTTQLAQNVQQPASIAIIGTISDLIKHLRKCQQSLIQSSSTANDAYKQNAYLRHALEMCILQLSIKVGDIGPILDLMAVVLENISTSSIIAKTTMSAVHQTARLSLILYFISCSGQ</sequence>
<dbReference type="Pfam" id="PF21052">
    <property type="entry name" value="EFR3_ARM"/>
    <property type="match status" value="1"/>
</dbReference>
<evidence type="ECO:0000313" key="2">
    <source>
        <dbReference type="Proteomes" id="UP001293593"/>
    </source>
</evidence>
<dbReference type="Proteomes" id="UP001293593">
    <property type="component" value="Unassembled WGS sequence"/>
</dbReference>
<dbReference type="EMBL" id="JAWXYG010000013">
    <property type="protein sequence ID" value="KAK4254857.1"/>
    <property type="molecule type" value="Genomic_DNA"/>
</dbReference>
<proteinExistence type="predicted"/>
<dbReference type="InterPro" id="IPR049152">
    <property type="entry name" value="EFR3-like_ARM"/>
</dbReference>
<dbReference type="PANTHER" id="PTHR46087">
    <property type="entry name" value="PUTATIVE, EXPRESSED-RELATED"/>
    <property type="match status" value="1"/>
</dbReference>